<dbReference type="PANTHER" id="PTHR11257">
    <property type="entry name" value="CHEMOSENSORY PROTEIN-RELATED"/>
    <property type="match status" value="1"/>
</dbReference>
<dbReference type="Pfam" id="PF03392">
    <property type="entry name" value="OS-D"/>
    <property type="match status" value="1"/>
</dbReference>
<proteinExistence type="predicted"/>
<organism evidence="1">
    <name type="scientific">Timema shepardi</name>
    <name type="common">Walking stick</name>
    <dbReference type="NCBI Taxonomy" id="629360"/>
    <lineage>
        <taxon>Eukaryota</taxon>
        <taxon>Metazoa</taxon>
        <taxon>Ecdysozoa</taxon>
        <taxon>Arthropoda</taxon>
        <taxon>Hexapoda</taxon>
        <taxon>Insecta</taxon>
        <taxon>Pterygota</taxon>
        <taxon>Neoptera</taxon>
        <taxon>Polyneoptera</taxon>
        <taxon>Phasmatodea</taxon>
        <taxon>Timematodea</taxon>
        <taxon>Timematoidea</taxon>
        <taxon>Timematidae</taxon>
        <taxon>Timema</taxon>
    </lineage>
</organism>
<dbReference type="PANTHER" id="PTHR11257:SF12">
    <property type="entry name" value="EJACULATORY BULB-SPECIFIC PROTEIN 3-RELATED"/>
    <property type="match status" value="1"/>
</dbReference>
<dbReference type="InterPro" id="IPR036682">
    <property type="entry name" value="OS_D_A10/PebIII_sf"/>
</dbReference>
<dbReference type="EMBL" id="OC006719">
    <property type="protein sequence ID" value="CAD7266283.1"/>
    <property type="molecule type" value="Genomic_DNA"/>
</dbReference>
<protein>
    <submittedName>
        <fullName evidence="1">Uncharacterized protein</fullName>
    </submittedName>
</protein>
<dbReference type="SUPFAM" id="SSF100910">
    <property type="entry name" value="Chemosensory protein Csp2"/>
    <property type="match status" value="1"/>
</dbReference>
<sequence length="151" mass="17187">MSADDSTCEESSLSCVASPTTMRRLAVFVCLPVFWGMVCTAPLPSGEKYTDRYDHIDVDVILSNKRTTNVYVKCLLEEGACPPEGKELKAQLPEALRTTCAKCTDTQKKFVRRVSKYLIENQPDNWNKISDHYDKERKYADSFNKFLNSDD</sequence>
<dbReference type="AlphaFoldDB" id="A0A7R9B4V8"/>
<name>A0A7R9B4V8_TIMSH</name>
<dbReference type="Gene3D" id="1.10.2080.10">
    <property type="entry name" value="Insect odorant-binding protein A10/Ejaculatory bulb-specific protein 3"/>
    <property type="match status" value="1"/>
</dbReference>
<reference evidence="1" key="1">
    <citation type="submission" date="2020-11" db="EMBL/GenBank/DDBJ databases">
        <authorList>
            <person name="Tran Van P."/>
        </authorList>
    </citation>
    <scope>NUCLEOTIDE SEQUENCE</scope>
</reference>
<gene>
    <name evidence="1" type="ORF">TSIB3V08_LOCUS10302</name>
</gene>
<accession>A0A7R9B4V8</accession>
<dbReference type="InterPro" id="IPR005055">
    <property type="entry name" value="A10/PebIII"/>
</dbReference>
<evidence type="ECO:0000313" key="1">
    <source>
        <dbReference type="EMBL" id="CAD7266283.1"/>
    </source>
</evidence>